<keyword evidence="1" id="KW-1133">Transmembrane helix</keyword>
<gene>
    <name evidence="2" type="ORF">MBRA1_001823</name>
</gene>
<dbReference type="PANTHER" id="PTHR37849">
    <property type="entry name" value="YALI0E11605P"/>
    <property type="match status" value="1"/>
</dbReference>
<name>A0AAF0IPQ7_9BASI</name>
<dbReference type="AlphaFoldDB" id="A0AAF0IPQ7"/>
<keyword evidence="1" id="KW-0472">Membrane</keyword>
<proteinExistence type="predicted"/>
<sequence length="1019" mass="111923">MEPGRMSAVRDVALPTTIETYLALRASPYELQALPDTSFIKLIYDSGSAGLTGLVQNIASDVLSLRIAPADSERTRRLLITLLNMLSYNASKLQIEPELVSRMVGALLNGPAGTVDDLPPFVAMYALRTLLTLRTAQGPHLAQIEPLFHRLVRTGEYPTISEGLHVVEYLLEYSDLSSDALMDLVSRTVQCDGERIGEQTLQQARADGTRWLAWRQTQADGTADEAQQSAWASHALRITILSLCCRTWLRLNRTRRFQHVLGQLIQALDAHSAQDDPSAVVPSSSPRIEMVRALLQTHIVHLAQSASRNGLAAAQASLEMFPTDAMNMLPRVLALVCTKALELDHPAIAEAVLGLVQSHAAPALKRSAYTRALLLQLGAVPLLHVLQHCRRTQRFADAQALYTWAHSALPGDNWDMFWPATVRAELVACVAACEMADEARSLFAHWIPQARIVPHGERYKWTHAAQAPRHAGEAADAALVRSLVRLLRRDAVTPAFRSASAHAVRATSEATAPGMLLTAPCVLALVKLFGRTPRFGSPLDLRLAVCVRDYYLVSVPLASRSRTELTALAQASLIVGDRATAADVFRILYHRGFDASALAVLLHGAVDVHADEAVAAFLSLPDADDARAPVNNARLYAVLLSRCVTQSRFDLADRIQAAGEARDLGGRIAAEATSSQLASTNLSPRATMRHIRALLDEGWAPEARLINWAIKSIARGYTLREAGSAGVRATNQALASATKLYLLGASRLHTVDLAVTRFLLYHMGRAARYMPANAKQSQPQWVLYLDRIAHALRWTRHLTGASQYAAMEHVNVPVMKRTTSSAPNVVPYPLLCQLTRAYDALGDARGVAETLAWIDEAGYDTASYATAPPRLVGTPPTIRGPMRPFTSGALGFLIGFSIAGTLGVYYMQQEYRAASNSVMASSARLTHSAQNVTGYLDRIQDVEARMNQLEKAVVSRKQFDDAAESLRKLYTDMFEETHELRKRMWDLEHEMFATRKHHDTPSWAPPLEDRVRLPPVRII</sequence>
<evidence type="ECO:0000256" key="1">
    <source>
        <dbReference type="SAM" id="Phobius"/>
    </source>
</evidence>
<evidence type="ECO:0000313" key="2">
    <source>
        <dbReference type="EMBL" id="WFC95176.1"/>
    </source>
</evidence>
<dbReference type="PANTHER" id="PTHR37849:SF1">
    <property type="entry name" value="YALI0E11605P"/>
    <property type="match status" value="1"/>
</dbReference>
<feature type="transmembrane region" description="Helical" evidence="1">
    <location>
        <begin position="885"/>
        <end position="907"/>
    </location>
</feature>
<keyword evidence="1" id="KW-0812">Transmembrane</keyword>
<organism evidence="2 3">
    <name type="scientific">Malassezia brasiliensis</name>
    <dbReference type="NCBI Taxonomy" id="1821822"/>
    <lineage>
        <taxon>Eukaryota</taxon>
        <taxon>Fungi</taxon>
        <taxon>Dikarya</taxon>
        <taxon>Basidiomycota</taxon>
        <taxon>Ustilaginomycotina</taxon>
        <taxon>Malasseziomycetes</taxon>
        <taxon>Malasseziales</taxon>
        <taxon>Malasseziaceae</taxon>
        <taxon>Malassezia</taxon>
    </lineage>
</organism>
<evidence type="ECO:0000313" key="3">
    <source>
        <dbReference type="Proteomes" id="UP001216638"/>
    </source>
</evidence>
<reference evidence="2" key="1">
    <citation type="submission" date="2023-03" db="EMBL/GenBank/DDBJ databases">
        <title>Mating type loci evolution in Malassezia.</title>
        <authorList>
            <person name="Coelho M.A."/>
        </authorList>
    </citation>
    <scope>NUCLEOTIDE SEQUENCE</scope>
    <source>
        <strain evidence="2">CBS 14135</strain>
    </source>
</reference>
<accession>A0AAF0IPQ7</accession>
<dbReference type="EMBL" id="CP119952">
    <property type="protein sequence ID" value="WFC95176.1"/>
    <property type="molecule type" value="Genomic_DNA"/>
</dbReference>
<dbReference type="Proteomes" id="UP001216638">
    <property type="component" value="Chromosome 2"/>
</dbReference>
<keyword evidence="3" id="KW-1185">Reference proteome</keyword>
<protein>
    <submittedName>
        <fullName evidence="2">Uncharacterized protein</fullName>
    </submittedName>
</protein>